<feature type="compositionally biased region" description="Basic residues" evidence="1">
    <location>
        <begin position="145"/>
        <end position="154"/>
    </location>
</feature>
<feature type="compositionally biased region" description="Acidic residues" evidence="1">
    <location>
        <begin position="261"/>
        <end position="274"/>
    </location>
</feature>
<protein>
    <submittedName>
        <fullName evidence="2">Uncharacterized protein</fullName>
    </submittedName>
</protein>
<feature type="region of interest" description="Disordered" evidence="1">
    <location>
        <begin position="1"/>
        <end position="20"/>
    </location>
</feature>
<feature type="compositionally biased region" description="Basic and acidic residues" evidence="1">
    <location>
        <begin position="289"/>
        <end position="304"/>
    </location>
</feature>
<feature type="compositionally biased region" description="Acidic residues" evidence="1">
    <location>
        <begin position="225"/>
        <end position="238"/>
    </location>
</feature>
<organism evidence="2 3">
    <name type="scientific">Tilletia controversa</name>
    <name type="common">dwarf bunt fungus</name>
    <dbReference type="NCBI Taxonomy" id="13291"/>
    <lineage>
        <taxon>Eukaryota</taxon>
        <taxon>Fungi</taxon>
        <taxon>Dikarya</taxon>
        <taxon>Basidiomycota</taxon>
        <taxon>Ustilaginomycotina</taxon>
        <taxon>Exobasidiomycetes</taxon>
        <taxon>Tilletiales</taxon>
        <taxon>Tilletiaceae</taxon>
        <taxon>Tilletia</taxon>
    </lineage>
</organism>
<reference evidence="2" key="1">
    <citation type="submission" date="2016-04" db="EMBL/GenBank/DDBJ databases">
        <authorList>
            <person name="Nguyen H.D."/>
            <person name="Samba Siva P."/>
            <person name="Cullis J."/>
            <person name="Levesque C.A."/>
            <person name="Hambleton S."/>
        </authorList>
    </citation>
    <scope>NUCLEOTIDE SEQUENCE</scope>
    <source>
        <strain evidence="2">DAOMC 236426</strain>
    </source>
</reference>
<keyword evidence="3" id="KW-1185">Reference proteome</keyword>
<feature type="compositionally biased region" description="Acidic residues" evidence="1">
    <location>
        <begin position="123"/>
        <end position="135"/>
    </location>
</feature>
<dbReference type="Proteomes" id="UP000077684">
    <property type="component" value="Unassembled WGS sequence"/>
</dbReference>
<gene>
    <name evidence="2" type="ORF">A4X06_0g9543</name>
</gene>
<reference evidence="2" key="2">
    <citation type="journal article" date="2019" name="IMA Fungus">
        <title>Genome sequencing and comparison of five Tilletia species to identify candidate genes for the detection of regulated species infecting wheat.</title>
        <authorList>
            <person name="Nguyen H.D.T."/>
            <person name="Sultana T."/>
            <person name="Kesanakurti P."/>
            <person name="Hambleton S."/>
        </authorList>
    </citation>
    <scope>NUCLEOTIDE SEQUENCE</scope>
    <source>
        <strain evidence="2">DAOMC 236426</strain>
    </source>
</reference>
<feature type="compositionally biased region" description="Polar residues" evidence="1">
    <location>
        <begin position="368"/>
        <end position="396"/>
    </location>
</feature>
<feature type="non-terminal residue" evidence="2">
    <location>
        <position position="497"/>
    </location>
</feature>
<dbReference type="AlphaFoldDB" id="A0A8X7SS55"/>
<feature type="compositionally biased region" description="Acidic residues" evidence="1">
    <location>
        <begin position="185"/>
        <end position="195"/>
    </location>
</feature>
<feature type="region of interest" description="Disordered" evidence="1">
    <location>
        <begin position="67"/>
        <end position="307"/>
    </location>
</feature>
<feature type="compositionally biased region" description="Polar residues" evidence="1">
    <location>
        <begin position="208"/>
        <end position="224"/>
    </location>
</feature>
<evidence type="ECO:0000313" key="3">
    <source>
        <dbReference type="Proteomes" id="UP000077684"/>
    </source>
</evidence>
<comment type="caution">
    <text evidence="2">The sequence shown here is derived from an EMBL/GenBank/DDBJ whole genome shotgun (WGS) entry which is preliminary data.</text>
</comment>
<dbReference type="EMBL" id="LWDE02002943">
    <property type="protein sequence ID" value="KAE8236458.1"/>
    <property type="molecule type" value="Genomic_DNA"/>
</dbReference>
<evidence type="ECO:0000313" key="2">
    <source>
        <dbReference type="EMBL" id="KAE8236458.1"/>
    </source>
</evidence>
<feature type="compositionally biased region" description="Acidic residues" evidence="1">
    <location>
        <begin position="67"/>
        <end position="79"/>
    </location>
</feature>
<evidence type="ECO:0000256" key="1">
    <source>
        <dbReference type="SAM" id="MobiDB-lite"/>
    </source>
</evidence>
<sequence>MNSAHSSPSEFDLSYPSPPSSPTLHILALRFRPLARPLRFIDQASVPTPIGFVDDAGAMFATISVEEAEEGEVYSDDSSDSTLTRDSDVEGDGCAQPEDASSDDTDSGASIASFFNDATTSEGTDEQPNTDESEMDIANQYHNAFHSRVRHKSKSGSEDGDDTVDAKAELRRAFDDPTGPFVPDQDLDLDEEGDPQTEGVDNVASDVDNGSTSSQRSTITIETNPETDDSDYSDDDLSSELSDVPPELPSPLKSHEPASAIDEDEEDELLDDDEPSHHPAGGKAVVAEQVEHVELQHASQREHGTPNSHILRGAEVSVFLPRTPSPKHVLRRASDVSPHCTPLARLLVPSQRAHDSHAASVPWAMPIGSSSSEQATSGLSPAGPTSTLMAGPTTSLHDPAADTDPKSLTSACSASAAPSSRVDEDSTRAGESLSTVLSTSVTSSPGFDVVGQHVAADDPEPASKKRRIDKVICYWIQDGVKVRMYESGDFEGFFPLH</sequence>
<feature type="region of interest" description="Disordered" evidence="1">
    <location>
        <begin position="364"/>
        <end position="434"/>
    </location>
</feature>
<feature type="compositionally biased region" description="Basic and acidic residues" evidence="1">
    <location>
        <begin position="164"/>
        <end position="175"/>
    </location>
</feature>
<proteinExistence type="predicted"/>
<accession>A0A8X7SS55</accession>
<feature type="compositionally biased region" description="Low complexity" evidence="1">
    <location>
        <begin position="407"/>
        <end position="420"/>
    </location>
</feature>
<name>A0A8X7SS55_9BASI</name>